<dbReference type="Proteomes" id="UP001342314">
    <property type="component" value="Unassembled WGS sequence"/>
</dbReference>
<reference evidence="2 3" key="1">
    <citation type="submission" date="2021-12" db="EMBL/GenBank/DDBJ databases">
        <title>High titer production of polyol ester of fatty acids by Rhodotorula paludigena BS15 towards product separation-free biomass refinery.</title>
        <authorList>
            <person name="Mano J."/>
            <person name="Ono H."/>
            <person name="Tanaka T."/>
            <person name="Naito K."/>
            <person name="Sushida H."/>
            <person name="Ike M."/>
            <person name="Tokuyasu K."/>
            <person name="Kitaoka M."/>
        </authorList>
    </citation>
    <scope>NUCLEOTIDE SEQUENCE [LARGE SCALE GENOMIC DNA]</scope>
    <source>
        <strain evidence="2 3">BS15</strain>
    </source>
</reference>
<protein>
    <recommendedName>
        <fullName evidence="4">Proteophosphoglycan ppg4</fullName>
    </recommendedName>
</protein>
<evidence type="ECO:0008006" key="4">
    <source>
        <dbReference type="Google" id="ProtNLM"/>
    </source>
</evidence>
<feature type="compositionally biased region" description="Low complexity" evidence="1">
    <location>
        <begin position="274"/>
        <end position="290"/>
    </location>
</feature>
<proteinExistence type="predicted"/>
<sequence length="569" mass="59872">MPGLLAAERQTVPPQNRKRRLSFKSLTRSFRRAPVTPEFELSPFPPPLPGPSDDEPPPPPVVVAPVMERNASKASSVLSKKLRRRSLVNPMRSDKGQEAKDGGLEASGKGGVNWEKRMAGHALPSEAATIKADWMSQQQTHEVPAVTLAGRGSVSSVRGFLFPGTATTPASSTFRPSPAHSASSSIHSPKDGLPSLGFSTYQPPQNPPGSPTHRDLMRMMAKPFPNRAVASSIDDRRRSQSLTGSLNVGSPLPSSELDDDRQLAFMFPSPPPRDSSTSSISTSPKSPSKPLEAELPPPILTDPTSPFHRPSASSPYSPENPPPRPPRPGSALEASTKPRSLSPVLEQRRPLSVGVAPIGTTPPVVSPTAGPLRRGSLPATVERPTSGTEVATSPSGTPGSTTPTQRRPISIPPQLGGRRVSAGLLSSGMLPAPAHNGAGAGGASNRASWASMQSQASSVGSSASTSSAGRRRRFLLVGGGSDKSHRRSDSSATATQQDSGARWQPAERDILEREKENYAVAPLISKSKSMGAVPSRAAATDSEMHSFAAEADSMFSDARMRALVLELGI</sequence>
<feature type="compositionally biased region" description="Pro residues" evidence="1">
    <location>
        <begin position="318"/>
        <end position="328"/>
    </location>
</feature>
<dbReference type="AlphaFoldDB" id="A0AAV5GPI7"/>
<evidence type="ECO:0000256" key="1">
    <source>
        <dbReference type="SAM" id="MobiDB-lite"/>
    </source>
</evidence>
<feature type="compositionally biased region" description="Polar residues" evidence="1">
    <location>
        <begin position="490"/>
        <end position="499"/>
    </location>
</feature>
<feature type="compositionally biased region" description="Low complexity" evidence="1">
    <location>
        <begin position="176"/>
        <end position="187"/>
    </location>
</feature>
<feature type="compositionally biased region" description="Basic and acidic residues" evidence="1">
    <location>
        <begin position="92"/>
        <end position="103"/>
    </location>
</feature>
<gene>
    <name evidence="2" type="ORF">Rhopal_005439-T1</name>
</gene>
<feature type="region of interest" description="Disordered" evidence="1">
    <location>
        <begin position="167"/>
        <end position="504"/>
    </location>
</feature>
<accession>A0AAV5GPI7</accession>
<feature type="compositionally biased region" description="Low complexity" evidence="1">
    <location>
        <begin position="432"/>
        <end position="468"/>
    </location>
</feature>
<keyword evidence="3" id="KW-1185">Reference proteome</keyword>
<name>A0AAV5GPI7_9BASI</name>
<organism evidence="2 3">
    <name type="scientific">Rhodotorula paludigena</name>
    <dbReference type="NCBI Taxonomy" id="86838"/>
    <lineage>
        <taxon>Eukaryota</taxon>
        <taxon>Fungi</taxon>
        <taxon>Dikarya</taxon>
        <taxon>Basidiomycota</taxon>
        <taxon>Pucciniomycotina</taxon>
        <taxon>Microbotryomycetes</taxon>
        <taxon>Sporidiobolales</taxon>
        <taxon>Sporidiobolaceae</taxon>
        <taxon>Rhodotorula</taxon>
    </lineage>
</organism>
<feature type="compositionally biased region" description="Low complexity" evidence="1">
    <location>
        <begin position="392"/>
        <end position="404"/>
    </location>
</feature>
<comment type="caution">
    <text evidence="2">The sequence shown here is derived from an EMBL/GenBank/DDBJ whole genome shotgun (WGS) entry which is preliminary data.</text>
</comment>
<evidence type="ECO:0000313" key="2">
    <source>
        <dbReference type="EMBL" id="GJN92409.1"/>
    </source>
</evidence>
<feature type="region of interest" description="Disordered" evidence="1">
    <location>
        <begin position="1"/>
        <end position="111"/>
    </location>
</feature>
<evidence type="ECO:0000313" key="3">
    <source>
        <dbReference type="Proteomes" id="UP001342314"/>
    </source>
</evidence>
<dbReference type="EMBL" id="BQKY01000011">
    <property type="protein sequence ID" value="GJN92409.1"/>
    <property type="molecule type" value="Genomic_DNA"/>
</dbReference>